<dbReference type="PANTHER" id="PTHR24016">
    <property type="entry name" value="CONSERVED OLIGOMERIC GOLGI COMPLEX SUBUNIT 4"/>
    <property type="match status" value="1"/>
</dbReference>
<comment type="subcellular location">
    <subcellularLocation>
        <location evidence="1">Golgi apparatus membrane</location>
        <topology evidence="1">Peripheral membrane protein</topology>
    </subcellularLocation>
</comment>
<accession>A0A1D2VMW3</accession>
<dbReference type="InterPro" id="IPR048680">
    <property type="entry name" value="COG4_N"/>
</dbReference>
<dbReference type="PANTHER" id="PTHR24016:SF0">
    <property type="entry name" value="CONSERVED OLIGOMERIC GOLGI COMPLEX SUBUNIT 4"/>
    <property type="match status" value="1"/>
</dbReference>
<dbReference type="STRING" id="1344418.A0A1D2VMW3"/>
<proteinExistence type="inferred from homology"/>
<dbReference type="GO" id="GO:0015031">
    <property type="term" value="P:protein transport"/>
    <property type="evidence" value="ECO:0007669"/>
    <property type="project" value="UniProtKB-KW"/>
</dbReference>
<evidence type="ECO:0000256" key="7">
    <source>
        <dbReference type="ARBA" id="ARBA00023136"/>
    </source>
</evidence>
<dbReference type="EMBL" id="KV454476">
    <property type="protein sequence ID" value="ODV62924.1"/>
    <property type="molecule type" value="Genomic_DNA"/>
</dbReference>
<evidence type="ECO:0000256" key="6">
    <source>
        <dbReference type="ARBA" id="ARBA00023034"/>
    </source>
</evidence>
<reference evidence="11" key="1">
    <citation type="submission" date="2016-05" db="EMBL/GenBank/DDBJ databases">
        <title>Comparative genomics of biotechnologically important yeasts.</title>
        <authorList>
            <consortium name="DOE Joint Genome Institute"/>
            <person name="Riley R."/>
            <person name="Haridas S."/>
            <person name="Wolfe K.H."/>
            <person name="Lopes M.R."/>
            <person name="Hittinger C.T."/>
            <person name="Goker M."/>
            <person name="Salamov A."/>
            <person name="Wisecaver J."/>
            <person name="Long T.M."/>
            <person name="Aerts A.L."/>
            <person name="Barry K."/>
            <person name="Choi C."/>
            <person name="Clum A."/>
            <person name="Coughlan A.Y."/>
            <person name="Deshpande S."/>
            <person name="Douglass A.P."/>
            <person name="Hanson S.J."/>
            <person name="Klenk H.-P."/>
            <person name="Labutti K."/>
            <person name="Lapidus A."/>
            <person name="Lindquist E."/>
            <person name="Lipzen A."/>
            <person name="Meier-Kolthoff J.P."/>
            <person name="Ohm R.A."/>
            <person name="Otillar R.P."/>
            <person name="Pangilinan J."/>
            <person name="Peng Y."/>
            <person name="Rokas A."/>
            <person name="Rosa C.A."/>
            <person name="Scheuner C."/>
            <person name="Sibirny A.A."/>
            <person name="Slot J.C."/>
            <person name="Stielow J.B."/>
            <person name="Sun H."/>
            <person name="Kurtzman C.P."/>
            <person name="Blackwell M."/>
            <person name="Grigoriev I.V."/>
            <person name="Jeffries T.W."/>
        </authorList>
    </citation>
    <scope>NUCLEOTIDE SEQUENCE [LARGE SCALE GENOMIC DNA]</scope>
    <source>
        <strain evidence="11">DSM 1968</strain>
    </source>
</reference>
<dbReference type="SMART" id="SM00762">
    <property type="entry name" value="Cog4"/>
    <property type="match status" value="1"/>
</dbReference>
<dbReference type="GeneID" id="30963953"/>
<evidence type="ECO:0000256" key="4">
    <source>
        <dbReference type="ARBA" id="ARBA00022448"/>
    </source>
</evidence>
<dbReference type="InterPro" id="IPR048684">
    <property type="entry name" value="COG4_C"/>
</dbReference>
<dbReference type="InParanoid" id="A0A1D2VMW3"/>
<evidence type="ECO:0000313" key="11">
    <source>
        <dbReference type="Proteomes" id="UP000095038"/>
    </source>
</evidence>
<evidence type="ECO:0000256" key="2">
    <source>
        <dbReference type="ARBA" id="ARBA00009215"/>
    </source>
</evidence>
<dbReference type="Pfam" id="PF20663">
    <property type="entry name" value="COG4_N"/>
    <property type="match status" value="1"/>
</dbReference>
<dbReference type="RefSeq" id="XP_020049231.1">
    <property type="nucleotide sequence ID" value="XM_020190317.1"/>
</dbReference>
<organism evidence="10 11">
    <name type="scientific">Ascoidea rubescens DSM 1968</name>
    <dbReference type="NCBI Taxonomy" id="1344418"/>
    <lineage>
        <taxon>Eukaryota</taxon>
        <taxon>Fungi</taxon>
        <taxon>Dikarya</taxon>
        <taxon>Ascomycota</taxon>
        <taxon>Saccharomycotina</taxon>
        <taxon>Saccharomycetes</taxon>
        <taxon>Ascoideaceae</taxon>
        <taxon>Ascoidea</taxon>
    </lineage>
</organism>
<dbReference type="Pfam" id="PF20662">
    <property type="entry name" value="COG4_C"/>
    <property type="match status" value="1"/>
</dbReference>
<dbReference type="Proteomes" id="UP000095038">
    <property type="component" value="Unassembled WGS sequence"/>
</dbReference>
<keyword evidence="6" id="KW-0333">Golgi apparatus</keyword>
<evidence type="ECO:0000259" key="9">
    <source>
        <dbReference type="SMART" id="SM00762"/>
    </source>
</evidence>
<dbReference type="Pfam" id="PF08318">
    <property type="entry name" value="COG4_m"/>
    <property type="match status" value="1"/>
</dbReference>
<keyword evidence="7" id="KW-0472">Membrane</keyword>
<dbReference type="FunCoup" id="A0A1D2VMW3">
    <property type="interactions" value="811"/>
</dbReference>
<dbReference type="InterPro" id="IPR013167">
    <property type="entry name" value="COG4_M"/>
</dbReference>
<keyword evidence="11" id="KW-1185">Reference proteome</keyword>
<dbReference type="AlphaFoldDB" id="A0A1D2VMW3"/>
<evidence type="ECO:0000256" key="5">
    <source>
        <dbReference type="ARBA" id="ARBA00022927"/>
    </source>
</evidence>
<evidence type="ECO:0000256" key="1">
    <source>
        <dbReference type="ARBA" id="ARBA00004395"/>
    </source>
</evidence>
<dbReference type="GO" id="GO:0000139">
    <property type="term" value="C:Golgi membrane"/>
    <property type="evidence" value="ECO:0007669"/>
    <property type="project" value="UniProtKB-SubCell"/>
</dbReference>
<dbReference type="Gene3D" id="1.20.58.1970">
    <property type="match status" value="1"/>
</dbReference>
<gene>
    <name evidence="10" type="ORF">ASCRUDRAFT_31980</name>
</gene>
<sequence length="835" mass="95885">MAYNRSLLSEKDLKKDLDDILYELVNKNLSKSQLVQLHSLLISKNQQLSESLNEYIDFKNTSYFNNDLNLDLIKTNLLTSLTTSSQLIKIVNDLNYLSLNLSYKIKFLDLKRIRVKKTKEFVNNVQTLKNHIGIIDQAIANKDWLKAVNSMNIILNYLPDNLLHNSKFSNIMIPSSEIPDTPSILIKNWKEFLKGLFIDEFQVAATNKDVLKLTKFFSFFPLINEKKDGLKCYSKFISNLIGSNSRSLIQNNLINEEVNKRFGIYGATLMRLCEISINLINQHSKIIIKNYDIYAIFTILPNFQNEIDLQSNLIFDTFWDNKELGKILSKVVNSTANGFQILNLLLSSNLSNPLLSLTTNQNVSNSNLNICELFTEMINLLNRWSLYCSFFAIKWKEYLKILLYLPKPLIESSLNAKIQELYISATNVLIEYYLKRSLEKIFKLEELPKLSDYYTSSTLSETDNTFPISSIVEDSILVLNNCIKLTIDSGQPVILKNFIMFLSKGFLTNIFLGIITKKLIINQPKSGSLIDLNKKIVPENENNSTIAISSASNVNSSGFNLASSIRRSATPGASALNSLSSDIDDETRLFNYIVYLNSLSSFASYLRKVLNNYIGVSHGGNQNQEKQSILQKSYLHQNFPFGSDYDKLENIIQSNLFEKFLDGKIDKEILKDCITILFNQCFKNKSKMLINEYFNSSNFLISQFTSLNEEDTILFSFVNNWSSLIQPCTKLLEPTLFQDLLRKIISLMSSLMEKRIWALNKKINLYGVIGLEKKISTIINELTKFNNYIMRNEFTRITQIIMIMGFDDENDEIGIDWVLSLNERKKARGLRVDRS</sequence>
<protein>
    <recommendedName>
        <fullName evidence="3">Conserved oligomeric Golgi complex subunit 4</fullName>
    </recommendedName>
    <alternativeName>
        <fullName evidence="8">Component of oligomeric Golgi complex 4</fullName>
    </alternativeName>
</protein>
<evidence type="ECO:0000256" key="3">
    <source>
        <dbReference type="ARBA" id="ARBA00020975"/>
    </source>
</evidence>
<feature type="domain" description="COG4 transport protein middle alpha-helical bundle" evidence="9">
    <location>
        <begin position="186"/>
        <end position="520"/>
    </location>
</feature>
<dbReference type="InterPro" id="IPR048682">
    <property type="entry name" value="COG4"/>
</dbReference>
<keyword evidence="4" id="KW-0813">Transport</keyword>
<evidence type="ECO:0000313" key="10">
    <source>
        <dbReference type="EMBL" id="ODV62924.1"/>
    </source>
</evidence>
<name>A0A1D2VMW3_9ASCO</name>
<comment type="similarity">
    <text evidence="2">Belongs to the COG4 family.</text>
</comment>
<dbReference type="OrthoDB" id="47059at2759"/>
<evidence type="ECO:0000256" key="8">
    <source>
        <dbReference type="ARBA" id="ARBA00031340"/>
    </source>
</evidence>
<keyword evidence="5" id="KW-0653">Protein transport</keyword>